<reference evidence="1" key="1">
    <citation type="submission" date="2020-02" db="EMBL/GenBank/DDBJ databases">
        <authorList>
            <person name="Meier V. D."/>
        </authorList>
    </citation>
    <scope>NUCLEOTIDE SEQUENCE</scope>
    <source>
        <strain evidence="1">AVDCRST_MAG38</strain>
    </source>
</reference>
<organism evidence="1">
    <name type="scientific">uncultured Solirubrobacteraceae bacterium</name>
    <dbReference type="NCBI Taxonomy" id="1162706"/>
    <lineage>
        <taxon>Bacteria</taxon>
        <taxon>Bacillati</taxon>
        <taxon>Actinomycetota</taxon>
        <taxon>Thermoleophilia</taxon>
        <taxon>Solirubrobacterales</taxon>
        <taxon>Solirubrobacteraceae</taxon>
        <taxon>environmental samples</taxon>
    </lineage>
</organism>
<dbReference type="EMBL" id="CADCVJ010000045">
    <property type="protein sequence ID" value="CAA9465824.1"/>
    <property type="molecule type" value="Genomic_DNA"/>
</dbReference>
<sequence length="41" mass="4310">MSPAVVSFEVLRFEAVPAAAGLAVLELDGRFADSVPARPPR</sequence>
<accession>A0A6J4R6R0</accession>
<gene>
    <name evidence="1" type="ORF">AVDCRST_MAG38-682</name>
</gene>
<dbReference type="AlphaFoldDB" id="A0A6J4R6R0"/>
<protein>
    <submittedName>
        <fullName evidence="1">Uncharacterized protein</fullName>
    </submittedName>
</protein>
<name>A0A6J4R6R0_9ACTN</name>
<proteinExistence type="predicted"/>
<evidence type="ECO:0000313" key="1">
    <source>
        <dbReference type="EMBL" id="CAA9465824.1"/>
    </source>
</evidence>
<feature type="non-terminal residue" evidence="1">
    <location>
        <position position="41"/>
    </location>
</feature>